<dbReference type="Pfam" id="PF13196">
    <property type="entry name" value="DUF4012"/>
    <property type="match status" value="1"/>
</dbReference>
<gene>
    <name evidence="1" type="ORF">JF886_12645</name>
</gene>
<comment type="caution">
    <text evidence="1">The sequence shown here is derived from an EMBL/GenBank/DDBJ whole genome shotgun (WGS) entry which is preliminary data.</text>
</comment>
<dbReference type="InterPro" id="IPR025101">
    <property type="entry name" value="DUF4012"/>
</dbReference>
<dbReference type="RefSeq" id="WP_337313016.1">
    <property type="nucleotide sequence ID" value="NZ_JAEKNS010000130.1"/>
</dbReference>
<reference evidence="1 2" key="1">
    <citation type="submission" date="2020-10" db="EMBL/GenBank/DDBJ databases">
        <title>Ca. Dormibacterota MAGs.</title>
        <authorList>
            <person name="Montgomery K."/>
        </authorList>
    </citation>
    <scope>NUCLEOTIDE SEQUENCE [LARGE SCALE GENOMIC DNA]</scope>
    <source>
        <strain evidence="1">SC8812_S17_18</strain>
    </source>
</reference>
<evidence type="ECO:0000313" key="1">
    <source>
        <dbReference type="EMBL" id="MBJ7595684.1"/>
    </source>
</evidence>
<protein>
    <submittedName>
        <fullName evidence="1">DUF4012 domain-containing protein</fullName>
    </submittedName>
</protein>
<sequence length="602" mass="63216">MATGGLVALLGLAALAIDLVVQYLPASQALQDGRNAAVQAETDVKLALAKGDSSRFAAAAADLRQARDDFTTKSSILDTGWVAAVVDRLPWAGDQVRAAQAMRHAGAYGSQLGLDLLPVLQRVVPSTAAAGGALARLWQASSAESGAIRAAQGDLTALDRAIAEIPGGGLVGPLDRVRSTLQQKGTSLSASAHLALNFLSVAPSALGSTERRYLVLVSNPGEERPGGGFIGAVGDVVVQRGQITSEVFSDSGVYNGKIPPEPAPRPLDTYLFRGVPWELSDANWSPDFPTSAATVSRMYREATGHAVDGVISVDPVALSYMLQVIGPVRVPPYPQTISAANALLEINYITNHARPGDPGKAFLPPFAKLLFDRLLKPGSGDLNALIGALGRGVQEKHVLLNFTDAALQGVVTTVGAGGQLANPPQDGLLVADANLSGGKQDLFVDRRFALQATVAVDGTVHDTLVLTYRYPAQTEPAKLNLTRSLGGQYVDYVQVLVPGTARLDGITLTSQGLTQAVSAEDITTVGLRADFAYLLTVPPGQSVTLQFDYSGPFATPGGGYKLTWEKQANALTWPIMGVARLPGNRTNNWVSDLASDRLWVVH</sequence>
<dbReference type="AlphaFoldDB" id="A0A934N6Q9"/>
<dbReference type="Proteomes" id="UP000606991">
    <property type="component" value="Unassembled WGS sequence"/>
</dbReference>
<evidence type="ECO:0000313" key="2">
    <source>
        <dbReference type="Proteomes" id="UP000606991"/>
    </source>
</evidence>
<organism evidence="1 2">
    <name type="scientific">Candidatus Aeolococcus gillhamiae</name>
    <dbReference type="NCBI Taxonomy" id="3127015"/>
    <lineage>
        <taxon>Bacteria</taxon>
        <taxon>Bacillati</taxon>
        <taxon>Candidatus Dormiibacterota</taxon>
        <taxon>Candidatus Dormibacteria</taxon>
        <taxon>Candidatus Aeolococcales</taxon>
        <taxon>Candidatus Aeolococcaceae</taxon>
        <taxon>Candidatus Aeolococcus</taxon>
    </lineage>
</organism>
<dbReference type="EMBL" id="JAEKNS010000130">
    <property type="protein sequence ID" value="MBJ7595684.1"/>
    <property type="molecule type" value="Genomic_DNA"/>
</dbReference>
<name>A0A934N6Q9_9BACT</name>
<proteinExistence type="predicted"/>
<accession>A0A934N6Q9</accession>